<dbReference type="AlphaFoldDB" id="A0A9D1U9C7"/>
<dbReference type="InterPro" id="IPR033749">
    <property type="entry name" value="Polyprenyl_synt_CS"/>
</dbReference>
<comment type="cofactor">
    <cofactor evidence="1">
        <name>Mg(2+)</name>
        <dbReference type="ChEBI" id="CHEBI:18420"/>
    </cofactor>
</comment>
<dbReference type="SFLD" id="SFLDS00005">
    <property type="entry name" value="Isoprenoid_Synthase_Type_I"/>
    <property type="match status" value="1"/>
</dbReference>
<keyword evidence="3 6" id="KW-0808">Transferase</keyword>
<dbReference type="GO" id="GO:0008299">
    <property type="term" value="P:isoprenoid biosynthetic process"/>
    <property type="evidence" value="ECO:0007669"/>
    <property type="project" value="InterPro"/>
</dbReference>
<accession>A0A9D1U9C7</accession>
<protein>
    <submittedName>
        <fullName evidence="7">Polyprenyl synthetase family protein</fullName>
    </submittedName>
</protein>
<name>A0A9D1U9C7_9BACT</name>
<evidence type="ECO:0000256" key="4">
    <source>
        <dbReference type="ARBA" id="ARBA00022723"/>
    </source>
</evidence>
<dbReference type="Proteomes" id="UP000824264">
    <property type="component" value="Unassembled WGS sequence"/>
</dbReference>
<dbReference type="CDD" id="cd00685">
    <property type="entry name" value="Trans_IPPS_HT"/>
    <property type="match status" value="1"/>
</dbReference>
<dbReference type="PANTHER" id="PTHR12001:SF69">
    <property type="entry name" value="ALL TRANS-POLYPRENYL-DIPHOSPHATE SYNTHASE PDSS1"/>
    <property type="match status" value="1"/>
</dbReference>
<dbReference type="PANTHER" id="PTHR12001">
    <property type="entry name" value="GERANYLGERANYL PYROPHOSPHATE SYNTHASE"/>
    <property type="match status" value="1"/>
</dbReference>
<sequence>MTTLRTFIAQEQPPINTALIEAVAELPPSVAPIARYAFENGGKRLRPLLTVLFSRLLGYEKDDIYRLAAAMEMFHVATLLHDDVMDNADLRRGHAATHTRFGVTPTILAGDALLAKGNQIVARFGDARLSAATSEAIAMTANGEILEIAHQGRQADTLETYTDIIAGKTAWMIRTACDIGALRAQGTAEQIESAAAYGFNLGMAFQIVDDALDFAPSSRTGKPEGGDVREGKLTPPIFFYAQSLPPAEKERFFTAFASQSLSDAEVGRIIETVRAEGFDAKTRDIADGYLHKAQDALAVLRAGLPGSVHADILASLIGYVRDREA</sequence>
<dbReference type="EMBL" id="DXGI01000152">
    <property type="protein sequence ID" value="HIW78346.1"/>
    <property type="molecule type" value="Genomic_DNA"/>
</dbReference>
<evidence type="ECO:0000256" key="6">
    <source>
        <dbReference type="RuleBase" id="RU004466"/>
    </source>
</evidence>
<proteinExistence type="inferred from homology"/>
<dbReference type="Pfam" id="PF00348">
    <property type="entry name" value="polyprenyl_synt"/>
    <property type="match status" value="1"/>
</dbReference>
<comment type="similarity">
    <text evidence="2 6">Belongs to the FPP/GGPP synthase family.</text>
</comment>
<dbReference type="InterPro" id="IPR008949">
    <property type="entry name" value="Isoprenoid_synthase_dom_sf"/>
</dbReference>
<evidence type="ECO:0000256" key="1">
    <source>
        <dbReference type="ARBA" id="ARBA00001946"/>
    </source>
</evidence>
<dbReference type="InterPro" id="IPR000092">
    <property type="entry name" value="Polyprenyl_synt"/>
</dbReference>
<dbReference type="Gene3D" id="1.10.600.10">
    <property type="entry name" value="Farnesyl Diphosphate Synthase"/>
    <property type="match status" value="1"/>
</dbReference>
<dbReference type="GO" id="GO:0046872">
    <property type="term" value="F:metal ion binding"/>
    <property type="evidence" value="ECO:0007669"/>
    <property type="project" value="UniProtKB-KW"/>
</dbReference>
<evidence type="ECO:0000313" key="8">
    <source>
        <dbReference type="Proteomes" id="UP000824264"/>
    </source>
</evidence>
<evidence type="ECO:0000256" key="3">
    <source>
        <dbReference type="ARBA" id="ARBA00022679"/>
    </source>
</evidence>
<evidence type="ECO:0000256" key="5">
    <source>
        <dbReference type="ARBA" id="ARBA00022842"/>
    </source>
</evidence>
<gene>
    <name evidence="7" type="ORF">H9874_04280</name>
</gene>
<keyword evidence="4" id="KW-0479">Metal-binding</keyword>
<reference evidence="7" key="2">
    <citation type="submission" date="2021-04" db="EMBL/GenBank/DDBJ databases">
        <authorList>
            <person name="Gilroy R."/>
        </authorList>
    </citation>
    <scope>NUCLEOTIDE SEQUENCE</scope>
    <source>
        <strain evidence="7">ChiSxjej5B17-1746</strain>
    </source>
</reference>
<dbReference type="GO" id="GO:0004659">
    <property type="term" value="F:prenyltransferase activity"/>
    <property type="evidence" value="ECO:0007669"/>
    <property type="project" value="InterPro"/>
</dbReference>
<comment type="caution">
    <text evidence="7">The sequence shown here is derived from an EMBL/GenBank/DDBJ whole genome shotgun (WGS) entry which is preliminary data.</text>
</comment>
<dbReference type="SUPFAM" id="SSF48576">
    <property type="entry name" value="Terpenoid synthases"/>
    <property type="match status" value="1"/>
</dbReference>
<dbReference type="PROSITE" id="PS00723">
    <property type="entry name" value="POLYPRENYL_SYNTHASE_1"/>
    <property type="match status" value="1"/>
</dbReference>
<reference evidence="7" key="1">
    <citation type="journal article" date="2021" name="PeerJ">
        <title>Extensive microbial diversity within the chicken gut microbiome revealed by metagenomics and culture.</title>
        <authorList>
            <person name="Gilroy R."/>
            <person name="Ravi A."/>
            <person name="Getino M."/>
            <person name="Pursley I."/>
            <person name="Horton D.L."/>
            <person name="Alikhan N.F."/>
            <person name="Baker D."/>
            <person name="Gharbi K."/>
            <person name="Hall N."/>
            <person name="Watson M."/>
            <person name="Adriaenssens E.M."/>
            <person name="Foster-Nyarko E."/>
            <person name="Jarju S."/>
            <person name="Secka A."/>
            <person name="Antonio M."/>
            <person name="Oren A."/>
            <person name="Chaudhuri R.R."/>
            <person name="La Ragione R."/>
            <person name="Hildebrand F."/>
            <person name="Pallen M.J."/>
        </authorList>
    </citation>
    <scope>NUCLEOTIDE SEQUENCE</scope>
    <source>
        <strain evidence="7">ChiSxjej5B17-1746</strain>
    </source>
</reference>
<keyword evidence="5" id="KW-0460">Magnesium</keyword>
<organism evidence="7 8">
    <name type="scientific">Candidatus Bilophila faecipullorum</name>
    <dbReference type="NCBI Taxonomy" id="2838482"/>
    <lineage>
        <taxon>Bacteria</taxon>
        <taxon>Pseudomonadati</taxon>
        <taxon>Thermodesulfobacteriota</taxon>
        <taxon>Desulfovibrionia</taxon>
        <taxon>Desulfovibrionales</taxon>
        <taxon>Desulfovibrionaceae</taxon>
        <taxon>Bilophila</taxon>
    </lineage>
</organism>
<evidence type="ECO:0000313" key="7">
    <source>
        <dbReference type="EMBL" id="HIW78346.1"/>
    </source>
</evidence>
<evidence type="ECO:0000256" key="2">
    <source>
        <dbReference type="ARBA" id="ARBA00006706"/>
    </source>
</evidence>